<evidence type="ECO:0000313" key="2">
    <source>
        <dbReference type="Proteomes" id="UP000305165"/>
    </source>
</evidence>
<evidence type="ECO:0000313" key="1">
    <source>
        <dbReference type="EMBL" id="TIH99628.1"/>
    </source>
</evidence>
<sequence>MTSKTVLVQGYRAHELGIFGQKDPRLAIIKEAIRKDLISLLEEGANWFIFTGQLGFEYWCLETLLDLKKEGYECQIATIFLFANHGENWQEHQQEKLALFRQQDFVKIAFERYENPSQFREFNQFLLDKTNQAYVFYEPENETQLKYLYNLLLTKEAYTVKTLTFERLNEVAENFEKFE</sequence>
<organism evidence="1 2">
    <name type="scientific">Streptococcus suis</name>
    <dbReference type="NCBI Taxonomy" id="1307"/>
    <lineage>
        <taxon>Bacteria</taxon>
        <taxon>Bacillati</taxon>
        <taxon>Bacillota</taxon>
        <taxon>Bacilli</taxon>
        <taxon>Lactobacillales</taxon>
        <taxon>Streptococcaceae</taxon>
        <taxon>Streptococcus</taxon>
    </lineage>
</organism>
<dbReference type="Pfam" id="PF06908">
    <property type="entry name" value="YpsA"/>
    <property type="match status" value="1"/>
</dbReference>
<dbReference type="AlphaFoldDB" id="A0A4T2GKW3"/>
<dbReference type="InterPro" id="IPR010697">
    <property type="entry name" value="YspA"/>
</dbReference>
<dbReference type="EMBL" id="SSXO01000003">
    <property type="protein sequence ID" value="TIH99628.1"/>
    <property type="molecule type" value="Genomic_DNA"/>
</dbReference>
<dbReference type="PANTHER" id="PTHR38440">
    <property type="entry name" value="UPF0398 PROTEIN YPSA"/>
    <property type="match status" value="1"/>
</dbReference>
<gene>
    <name evidence="1" type="ORF">FAJ39_05315</name>
</gene>
<dbReference type="SUPFAM" id="SSF102405">
    <property type="entry name" value="MCP/YpsA-like"/>
    <property type="match status" value="1"/>
</dbReference>
<dbReference type="Proteomes" id="UP000305165">
    <property type="component" value="Unassembled WGS sequence"/>
</dbReference>
<protein>
    <submittedName>
        <fullName evidence="1">DUF1273 family protein</fullName>
    </submittedName>
</protein>
<dbReference type="OrthoDB" id="2301957at2"/>
<accession>A0A4T2GKW3</accession>
<dbReference type="Gene3D" id="3.40.50.450">
    <property type="match status" value="1"/>
</dbReference>
<dbReference type="PIRSF" id="PIRSF021290">
    <property type="entry name" value="DUF1273"/>
    <property type="match status" value="1"/>
</dbReference>
<dbReference type="PANTHER" id="PTHR38440:SF1">
    <property type="entry name" value="UPF0398 PROTEIN SPR0331"/>
    <property type="match status" value="1"/>
</dbReference>
<proteinExistence type="predicted"/>
<dbReference type="NCBIfam" id="NF010181">
    <property type="entry name" value="PRK13660.1"/>
    <property type="match status" value="1"/>
</dbReference>
<reference evidence="1 2" key="1">
    <citation type="submission" date="2019-04" db="EMBL/GenBank/DDBJ databases">
        <title>Genome analysis of Streptococcus suis strain WUSS424.</title>
        <authorList>
            <person name="Chen H."/>
            <person name="Gao X."/>
            <person name="Wu Z."/>
        </authorList>
    </citation>
    <scope>NUCLEOTIDE SEQUENCE [LARGE SCALE GENOMIC DNA]</scope>
    <source>
        <strain evidence="1 2">WUSS424</strain>
    </source>
</reference>
<comment type="caution">
    <text evidence="1">The sequence shown here is derived from an EMBL/GenBank/DDBJ whole genome shotgun (WGS) entry which is preliminary data.</text>
</comment>
<name>A0A4T2GKW3_STRSU</name>